<feature type="domain" description="ABC transporter" evidence="3">
    <location>
        <begin position="3"/>
        <end position="243"/>
    </location>
</feature>
<evidence type="ECO:0000259" key="3">
    <source>
        <dbReference type="PROSITE" id="PS50893"/>
    </source>
</evidence>
<evidence type="ECO:0000313" key="4">
    <source>
        <dbReference type="EMBL" id="RZT86035.1"/>
    </source>
</evidence>
<sequence>MSLVLDGLAVGHRRGRRARPVLDGLSAHAGRGELTVLIGPNGSGKSTLLRTLAGLLPPLRGAALLDGADLLGLAPAQRARQVGVVLTDRPDGGLLTGRDVVALGRHPHTGASGVLRAEDHACIEEAIDAVGAGALAGRRLQELSDGERQRLLVARALAQRPSLLLLDEPSAFLDVSARVALLGLLRRLSREQDLCVLLSTHDLELALRLADRAWLLDGDGGFVADAPDVLAAGGAIGRAFDTEELAFDPGAGVFTLRET</sequence>
<accession>A0A4Q7UW87</accession>
<dbReference type="Gene3D" id="3.40.50.300">
    <property type="entry name" value="P-loop containing nucleotide triphosphate hydrolases"/>
    <property type="match status" value="1"/>
</dbReference>
<dbReference type="GO" id="GO:0016887">
    <property type="term" value="F:ATP hydrolysis activity"/>
    <property type="evidence" value="ECO:0007669"/>
    <property type="project" value="InterPro"/>
</dbReference>
<dbReference type="GO" id="GO:0005524">
    <property type="term" value="F:ATP binding"/>
    <property type="evidence" value="ECO:0007669"/>
    <property type="project" value="UniProtKB-KW"/>
</dbReference>
<dbReference type="PROSITE" id="PS50893">
    <property type="entry name" value="ABC_TRANSPORTER_2"/>
    <property type="match status" value="1"/>
</dbReference>
<gene>
    <name evidence="4" type="ORF">EV383_2923</name>
</gene>
<dbReference type="InterPro" id="IPR003593">
    <property type="entry name" value="AAA+_ATPase"/>
</dbReference>
<dbReference type="PANTHER" id="PTHR42794:SF2">
    <property type="entry name" value="ABC TRANSPORTER ATP-BINDING PROTEIN"/>
    <property type="match status" value="1"/>
</dbReference>
<evidence type="ECO:0000313" key="5">
    <source>
        <dbReference type="Proteomes" id="UP000291591"/>
    </source>
</evidence>
<dbReference type="EMBL" id="SHKL01000001">
    <property type="protein sequence ID" value="RZT86035.1"/>
    <property type="molecule type" value="Genomic_DNA"/>
</dbReference>
<dbReference type="SMART" id="SM00382">
    <property type="entry name" value="AAA"/>
    <property type="match status" value="1"/>
</dbReference>
<comment type="caution">
    <text evidence="4">The sequence shown here is derived from an EMBL/GenBank/DDBJ whole genome shotgun (WGS) entry which is preliminary data.</text>
</comment>
<dbReference type="OrthoDB" id="3426016at2"/>
<dbReference type="Proteomes" id="UP000291591">
    <property type="component" value="Unassembled WGS sequence"/>
</dbReference>
<proteinExistence type="predicted"/>
<dbReference type="InterPro" id="IPR027417">
    <property type="entry name" value="P-loop_NTPase"/>
</dbReference>
<dbReference type="Pfam" id="PF00005">
    <property type="entry name" value="ABC_tran"/>
    <property type="match status" value="1"/>
</dbReference>
<dbReference type="SUPFAM" id="SSF52540">
    <property type="entry name" value="P-loop containing nucleoside triphosphate hydrolases"/>
    <property type="match status" value="1"/>
</dbReference>
<evidence type="ECO:0000256" key="2">
    <source>
        <dbReference type="ARBA" id="ARBA00022840"/>
    </source>
</evidence>
<keyword evidence="1" id="KW-0547">Nucleotide-binding</keyword>
<dbReference type="PANTHER" id="PTHR42794">
    <property type="entry name" value="HEMIN IMPORT ATP-BINDING PROTEIN HMUV"/>
    <property type="match status" value="1"/>
</dbReference>
<dbReference type="InterPro" id="IPR003439">
    <property type="entry name" value="ABC_transporter-like_ATP-bd"/>
</dbReference>
<name>A0A4Q7UW87_PSEST</name>
<organism evidence="4 5">
    <name type="scientific">Pseudonocardia sediminis</name>
    <dbReference type="NCBI Taxonomy" id="1397368"/>
    <lineage>
        <taxon>Bacteria</taxon>
        <taxon>Bacillati</taxon>
        <taxon>Actinomycetota</taxon>
        <taxon>Actinomycetes</taxon>
        <taxon>Pseudonocardiales</taxon>
        <taxon>Pseudonocardiaceae</taxon>
        <taxon>Pseudonocardia</taxon>
    </lineage>
</organism>
<reference evidence="4 5" key="1">
    <citation type="submission" date="2019-02" db="EMBL/GenBank/DDBJ databases">
        <title>Sequencing the genomes of 1000 actinobacteria strains.</title>
        <authorList>
            <person name="Klenk H.-P."/>
        </authorList>
    </citation>
    <scope>NUCLEOTIDE SEQUENCE [LARGE SCALE GENOMIC DNA]</scope>
    <source>
        <strain evidence="4 5">DSM 45779</strain>
    </source>
</reference>
<keyword evidence="2 4" id="KW-0067">ATP-binding</keyword>
<protein>
    <submittedName>
        <fullName evidence="4">Iron complex transport system ATP-binding protein</fullName>
    </submittedName>
</protein>
<keyword evidence="5" id="KW-1185">Reference proteome</keyword>
<dbReference type="RefSeq" id="WP_130290403.1">
    <property type="nucleotide sequence ID" value="NZ_SHKL01000001.1"/>
</dbReference>
<evidence type="ECO:0000256" key="1">
    <source>
        <dbReference type="ARBA" id="ARBA00022741"/>
    </source>
</evidence>
<dbReference type="AlphaFoldDB" id="A0A4Q7UW87"/>